<dbReference type="OrthoDB" id="10322199at2759"/>
<dbReference type="InParanoid" id="A0A3N4LKA9"/>
<dbReference type="Proteomes" id="UP000267821">
    <property type="component" value="Unassembled WGS sequence"/>
</dbReference>
<feature type="compositionally biased region" description="Basic and acidic residues" evidence="1">
    <location>
        <begin position="592"/>
        <end position="602"/>
    </location>
</feature>
<reference evidence="2 3" key="1">
    <citation type="journal article" date="2018" name="Nat. Ecol. Evol.">
        <title>Pezizomycetes genomes reveal the molecular basis of ectomycorrhizal truffle lifestyle.</title>
        <authorList>
            <person name="Murat C."/>
            <person name="Payen T."/>
            <person name="Noel B."/>
            <person name="Kuo A."/>
            <person name="Morin E."/>
            <person name="Chen J."/>
            <person name="Kohler A."/>
            <person name="Krizsan K."/>
            <person name="Balestrini R."/>
            <person name="Da Silva C."/>
            <person name="Montanini B."/>
            <person name="Hainaut M."/>
            <person name="Levati E."/>
            <person name="Barry K.W."/>
            <person name="Belfiori B."/>
            <person name="Cichocki N."/>
            <person name="Clum A."/>
            <person name="Dockter R.B."/>
            <person name="Fauchery L."/>
            <person name="Guy J."/>
            <person name="Iotti M."/>
            <person name="Le Tacon F."/>
            <person name="Lindquist E.A."/>
            <person name="Lipzen A."/>
            <person name="Malagnac F."/>
            <person name="Mello A."/>
            <person name="Molinier V."/>
            <person name="Miyauchi S."/>
            <person name="Poulain J."/>
            <person name="Riccioni C."/>
            <person name="Rubini A."/>
            <person name="Sitrit Y."/>
            <person name="Splivallo R."/>
            <person name="Traeger S."/>
            <person name="Wang M."/>
            <person name="Zifcakova L."/>
            <person name="Wipf D."/>
            <person name="Zambonelli A."/>
            <person name="Paolocci F."/>
            <person name="Nowrousian M."/>
            <person name="Ottonello S."/>
            <person name="Baldrian P."/>
            <person name="Spatafora J.W."/>
            <person name="Henrissat B."/>
            <person name="Nagy L.G."/>
            <person name="Aury J.M."/>
            <person name="Wincker P."/>
            <person name="Grigoriev I.V."/>
            <person name="Bonfante P."/>
            <person name="Martin F.M."/>
        </authorList>
    </citation>
    <scope>NUCLEOTIDE SEQUENCE [LARGE SCALE GENOMIC DNA]</scope>
    <source>
        <strain evidence="2 3">ATCC MYA-4762</strain>
    </source>
</reference>
<proteinExistence type="predicted"/>
<feature type="compositionally biased region" description="Basic and acidic residues" evidence="1">
    <location>
        <begin position="261"/>
        <end position="292"/>
    </location>
</feature>
<feature type="compositionally biased region" description="Polar residues" evidence="1">
    <location>
        <begin position="389"/>
        <end position="402"/>
    </location>
</feature>
<feature type="compositionally biased region" description="Low complexity" evidence="1">
    <location>
        <begin position="244"/>
        <end position="260"/>
    </location>
</feature>
<accession>A0A3N4LKA9</accession>
<dbReference type="EMBL" id="ML121564">
    <property type="protein sequence ID" value="RPB21091.1"/>
    <property type="molecule type" value="Genomic_DNA"/>
</dbReference>
<keyword evidence="3" id="KW-1185">Reference proteome</keyword>
<evidence type="ECO:0000256" key="1">
    <source>
        <dbReference type="SAM" id="MobiDB-lite"/>
    </source>
</evidence>
<feature type="region of interest" description="Disordered" evidence="1">
    <location>
        <begin position="86"/>
        <end position="114"/>
    </location>
</feature>
<feature type="region of interest" description="Disordered" evidence="1">
    <location>
        <begin position="470"/>
        <end position="523"/>
    </location>
</feature>
<evidence type="ECO:0000313" key="2">
    <source>
        <dbReference type="EMBL" id="RPB21091.1"/>
    </source>
</evidence>
<sequence>MLLTQDTCKDSRSLAANPLKRPADWTPINPPDIDVFRPPFYSTGIQGMLVSQRNTSSPGLETSDVDLRNITNRHRCVVGPLDYPSKRRCLESRPTEERRKEHERPARGPGLEASQYRAYDYAQYRTLTSLSDAMARHGTPAGHYTYRAPPDTQIETPHDAYTQEEVNRTSPPPHLPRTSTTNPELWSHRERVRSTSFPLPLSGNMEPRTYSYHPRSPDGLAPRIVDTFESFPCSEVSRSRMAKSPTSSPRSSDSASQSFRESFRDEGNRHSHGRVEYSRYHDLHRSTPKDPYHFGPTTPPSLLPSGDGSHRYNLSDVPRAVFGVHRLSTIHRSDGTEYTRESSSDKPNGLRLPPISFLLSLSMTEATDVLQRHTSEYDGLRMPFETQKNEGNNQPGKNNSQILPPPHLLEPSSAAGYSKPAGAMLRPRCTPISICKANLESGSSICRYSSTHVRRPLPGFTEDRNYISEANEERQYPNTRPGMRHGLRQTMSEAEKRARKALQQQRRRKHGPTREPRERFSEEEDTWLVMEKRRLEKEPNKHWTDLEYAHKAKFPNLKDRTLSGLQSRYYRIKKKYPTDPASPGGNGAPSRWDAEVEGHFSESADSDGEVEDFEMRDASVEGDSSGSGAERV</sequence>
<feature type="region of interest" description="Disordered" evidence="1">
    <location>
        <begin position="161"/>
        <end position="182"/>
    </location>
</feature>
<feature type="region of interest" description="Disordered" evidence="1">
    <location>
        <begin position="385"/>
        <end position="415"/>
    </location>
</feature>
<organism evidence="2 3">
    <name type="scientific">Terfezia boudieri ATCC MYA-4762</name>
    <dbReference type="NCBI Taxonomy" id="1051890"/>
    <lineage>
        <taxon>Eukaryota</taxon>
        <taxon>Fungi</taxon>
        <taxon>Dikarya</taxon>
        <taxon>Ascomycota</taxon>
        <taxon>Pezizomycotina</taxon>
        <taxon>Pezizomycetes</taxon>
        <taxon>Pezizales</taxon>
        <taxon>Pezizaceae</taxon>
        <taxon>Terfezia</taxon>
    </lineage>
</organism>
<feature type="compositionally biased region" description="Polar residues" evidence="1">
    <location>
        <begin position="622"/>
        <end position="632"/>
    </location>
</feature>
<protein>
    <submittedName>
        <fullName evidence="2">Uncharacterized protein</fullName>
    </submittedName>
</protein>
<feature type="region of interest" description="Disordered" evidence="1">
    <location>
        <begin position="196"/>
        <end position="310"/>
    </location>
</feature>
<feature type="compositionally biased region" description="Basic residues" evidence="1">
    <location>
        <begin position="497"/>
        <end position="511"/>
    </location>
</feature>
<gene>
    <name evidence="2" type="ORF">L211DRAFT_851827</name>
</gene>
<name>A0A3N4LKA9_9PEZI</name>
<feature type="region of interest" description="Disordered" evidence="1">
    <location>
        <begin position="574"/>
        <end position="632"/>
    </location>
</feature>
<evidence type="ECO:0000313" key="3">
    <source>
        <dbReference type="Proteomes" id="UP000267821"/>
    </source>
</evidence>
<dbReference type="AlphaFoldDB" id="A0A3N4LKA9"/>
<feature type="compositionally biased region" description="Basic and acidic residues" evidence="1">
    <location>
        <begin position="86"/>
        <end position="106"/>
    </location>
</feature>